<dbReference type="InterPro" id="IPR038188">
    <property type="entry name" value="TorS_sensor_sf"/>
</dbReference>
<feature type="compositionally biased region" description="Basic and acidic residues" evidence="7">
    <location>
        <begin position="8"/>
        <end position="18"/>
    </location>
</feature>
<feature type="domain" description="HAMP" evidence="11">
    <location>
        <begin position="405"/>
        <end position="457"/>
    </location>
</feature>
<evidence type="ECO:0000256" key="8">
    <source>
        <dbReference type="SAM" id="Phobius"/>
    </source>
</evidence>
<accession>A0A0H2MVH9</accession>
<keyword evidence="8" id="KW-1133">Transmembrane helix</keyword>
<evidence type="ECO:0000313" key="13">
    <source>
        <dbReference type="Proteomes" id="UP000035444"/>
    </source>
</evidence>
<evidence type="ECO:0000256" key="3">
    <source>
        <dbReference type="ARBA" id="ARBA00023224"/>
    </source>
</evidence>
<evidence type="ECO:0000256" key="5">
    <source>
        <dbReference type="PROSITE-ProRule" id="PRU00284"/>
    </source>
</evidence>
<comment type="subcellular location">
    <subcellularLocation>
        <location evidence="1">Cell inner membrane</location>
        <topology evidence="1">Multi-pass membrane protein</topology>
    </subcellularLocation>
</comment>
<dbReference type="EMBL" id="LAQL01000006">
    <property type="protein sequence ID" value="KLN60700.1"/>
    <property type="molecule type" value="Genomic_DNA"/>
</dbReference>
<protein>
    <recommendedName>
        <fullName evidence="14">Chemotaxis protein</fullName>
    </recommendedName>
</protein>
<evidence type="ECO:0000256" key="6">
    <source>
        <dbReference type="SAM" id="Coils"/>
    </source>
</evidence>
<feature type="region of interest" description="Disordered" evidence="7">
    <location>
        <begin position="1"/>
        <end position="36"/>
    </location>
</feature>
<evidence type="ECO:0000256" key="1">
    <source>
        <dbReference type="ARBA" id="ARBA00004429"/>
    </source>
</evidence>
<evidence type="ECO:0000313" key="12">
    <source>
        <dbReference type="EMBL" id="KLN60700.1"/>
    </source>
</evidence>
<dbReference type="Gene3D" id="1.10.287.950">
    <property type="entry name" value="Methyl-accepting chemotaxis protein"/>
    <property type="match status" value="1"/>
</dbReference>
<evidence type="ECO:0000259" key="11">
    <source>
        <dbReference type="PROSITE" id="PS50885"/>
    </source>
</evidence>
<dbReference type="Proteomes" id="UP000035444">
    <property type="component" value="Unassembled WGS sequence"/>
</dbReference>
<feature type="coiled-coil region" evidence="6">
    <location>
        <begin position="441"/>
        <end position="475"/>
    </location>
</feature>
<keyword evidence="8" id="KW-0472">Membrane</keyword>
<dbReference type="GO" id="GO:0007165">
    <property type="term" value="P:signal transduction"/>
    <property type="evidence" value="ECO:0007669"/>
    <property type="project" value="UniProtKB-KW"/>
</dbReference>
<comment type="similarity">
    <text evidence="4">Belongs to the methyl-accepting chemotaxis (MCP) protein family.</text>
</comment>
<dbReference type="SUPFAM" id="SSF58104">
    <property type="entry name" value="Methyl-accepting chemotaxis protein (MCP) signaling domain"/>
    <property type="match status" value="1"/>
</dbReference>
<dbReference type="InterPro" id="IPR000727">
    <property type="entry name" value="T_SNARE_dom"/>
</dbReference>
<keyword evidence="2" id="KW-1003">Cell membrane</keyword>
<proteinExistence type="inferred from homology"/>
<dbReference type="GO" id="GO:0005886">
    <property type="term" value="C:plasma membrane"/>
    <property type="evidence" value="ECO:0007669"/>
    <property type="project" value="UniProtKB-SubCell"/>
</dbReference>
<feature type="transmembrane region" description="Helical" evidence="8">
    <location>
        <begin position="382"/>
        <end position="404"/>
    </location>
</feature>
<dbReference type="OrthoDB" id="8476854at2"/>
<dbReference type="PANTHER" id="PTHR32089">
    <property type="entry name" value="METHYL-ACCEPTING CHEMOTAXIS PROTEIN MCPB"/>
    <property type="match status" value="1"/>
</dbReference>
<dbReference type="PANTHER" id="PTHR32089:SF112">
    <property type="entry name" value="LYSOZYME-LIKE PROTEIN-RELATED"/>
    <property type="match status" value="1"/>
</dbReference>
<keyword evidence="8" id="KW-0812">Transmembrane</keyword>
<dbReference type="PROSITE" id="PS50885">
    <property type="entry name" value="HAMP"/>
    <property type="match status" value="1"/>
</dbReference>
<reference evidence="12 13" key="1">
    <citation type="submission" date="2015-03" db="EMBL/GenBank/DDBJ databases">
        <title>Genome Sequence of Kiloniella spongiae MEBiC09566, isolated from a marine sponge.</title>
        <authorList>
            <person name="Shao Z."/>
            <person name="Wang L."/>
            <person name="Li X."/>
        </authorList>
    </citation>
    <scope>NUCLEOTIDE SEQUENCE [LARGE SCALE GENOMIC DNA]</scope>
    <source>
        <strain evidence="12 13">MEBiC09566</strain>
    </source>
</reference>
<evidence type="ECO:0000259" key="9">
    <source>
        <dbReference type="PROSITE" id="PS50111"/>
    </source>
</evidence>
<dbReference type="InterPro" id="IPR004089">
    <property type="entry name" value="MCPsignal_dom"/>
</dbReference>
<evidence type="ECO:0000259" key="10">
    <source>
        <dbReference type="PROSITE" id="PS50192"/>
    </source>
</evidence>
<dbReference type="Pfam" id="PF21689">
    <property type="entry name" value="TorS_sensor_domain"/>
    <property type="match status" value="1"/>
</dbReference>
<gene>
    <name evidence="12" type="ORF">WH96_09385</name>
</gene>
<comment type="caution">
    <text evidence="12">The sequence shown here is derived from an EMBL/GenBank/DDBJ whole genome shotgun (WGS) entry which is preliminary data.</text>
</comment>
<dbReference type="InterPro" id="IPR003660">
    <property type="entry name" value="HAMP_dom"/>
</dbReference>
<feature type="transmembrane region" description="Helical" evidence="8">
    <location>
        <begin position="70"/>
        <end position="90"/>
    </location>
</feature>
<dbReference type="Gene3D" id="6.10.340.10">
    <property type="match status" value="1"/>
</dbReference>
<dbReference type="STRING" id="1489064.WH96_09385"/>
<dbReference type="Pfam" id="PF00015">
    <property type="entry name" value="MCPsignal"/>
    <property type="match status" value="1"/>
</dbReference>
<evidence type="ECO:0000256" key="4">
    <source>
        <dbReference type="ARBA" id="ARBA00029447"/>
    </source>
</evidence>
<keyword evidence="13" id="KW-1185">Reference proteome</keyword>
<organism evidence="12 13">
    <name type="scientific">Kiloniella spongiae</name>
    <dbReference type="NCBI Taxonomy" id="1489064"/>
    <lineage>
        <taxon>Bacteria</taxon>
        <taxon>Pseudomonadati</taxon>
        <taxon>Pseudomonadota</taxon>
        <taxon>Alphaproteobacteria</taxon>
        <taxon>Rhodospirillales</taxon>
        <taxon>Kiloniellaceae</taxon>
        <taxon>Kiloniella</taxon>
    </lineage>
</organism>
<dbReference type="RefSeq" id="WP_047763914.1">
    <property type="nucleotide sequence ID" value="NZ_LAQL01000006.1"/>
</dbReference>
<evidence type="ECO:0008006" key="14">
    <source>
        <dbReference type="Google" id="ProtNLM"/>
    </source>
</evidence>
<dbReference type="PROSITE" id="PS50192">
    <property type="entry name" value="T_SNARE"/>
    <property type="match status" value="1"/>
</dbReference>
<feature type="domain" description="T-SNARE coiled-coil homology" evidence="10">
    <location>
        <begin position="650"/>
        <end position="712"/>
    </location>
</feature>
<keyword evidence="6" id="KW-0175">Coiled coil</keyword>
<keyword evidence="3 5" id="KW-0807">Transducer</keyword>
<feature type="domain" description="Methyl-accepting transducer" evidence="9">
    <location>
        <begin position="505"/>
        <end position="734"/>
    </location>
</feature>
<dbReference type="PROSITE" id="PS50111">
    <property type="entry name" value="CHEMOTAXIS_TRANSDUC_2"/>
    <property type="match status" value="1"/>
</dbReference>
<name>A0A0H2MVH9_9PROT</name>
<keyword evidence="2" id="KW-0997">Cell inner membrane</keyword>
<dbReference type="Gene3D" id="1.20.58.920">
    <property type="match status" value="2"/>
</dbReference>
<sequence length="754" mass="81194">MDAPNVKNSHEEETRENQIDNLSETDPTLPPPKDTSASIAQINDALEENTPIQQTTEEAPQIKFGIGKRLILSFGVVAAMTILVSFISWYNLTKLTETQEALTEETVPAITSALKLSEEISRLAATAPLLESAANTAQRDQRFLELQSSILSAQSHLSSLGELNFSQETVNNIQKSLGDIGPKINELRELGNEKQTYALRREELGKELSSYRELVAKEISPHLIKVRLGVIDGEGEPLQLFQLQQGLLDFKGSTNLLIGLLAEGGQTNTLEDIEKIEQLFLVSLGSMATPLSKLAQTQKVDKLSDLFQNLLTLGSKGDLQDNIFSLRKAELTAQNKSNAIMAETRTIAENLSGQISELVNITEADIASTAQDNKASSEQTEIIMIVIAAASLIISVLIGWLYVVRSLLSRLMGLVLSMEQIANGDLTTSIMRNGNDEISKMGFALAQLRNVSREAEALKAEQELSEARLEDEKRLNAENMANDFDASVGSSINILSSNVTVMRDQAKEMQNLAAGSQKEAQEISGASEAMSNDISTVAAATEELSASISEISNLVNKSTDCSNNAVERAATMNGNISRLNEGSQEIENVISMISGIAEQTNLLALNATIEAARAGEAGKGFAVVAAEVKNLSNQTTSATEDIRSLIGSIQNEISSAVDAAEQIDNVIKEINDIAGGISTAVEEQGGATREISQTVNQSANNCSVIAERVQEVSTALSQTNQSMGQVIDGVQKIDQESSLLTENVDQFLNSVRGH</sequence>
<evidence type="ECO:0000256" key="7">
    <source>
        <dbReference type="SAM" id="MobiDB-lite"/>
    </source>
</evidence>
<evidence type="ECO:0000256" key="2">
    <source>
        <dbReference type="ARBA" id="ARBA00022519"/>
    </source>
</evidence>
<dbReference type="SMART" id="SM00283">
    <property type="entry name" value="MA"/>
    <property type="match status" value="1"/>
</dbReference>
<dbReference type="AlphaFoldDB" id="A0A0H2MVH9"/>